<name>A0A1J1IHF1_9DIPT</name>
<sequence length="289" mass="33355">MSNDIAETTALSPRYAQFQLYAQLNLVNDLLDWNARLDASHYKLFENVTKALESELQPFYGNVETLKGTYNDLIEVSSFSTTALDAFKESFDVFVFQSLDRFHMDLKEFFLIYLEMNEMGFTKPSIEFNQVVVRHFAMQVKLPPPPNSHTVATVDCLDNVLDNYKSWYETCPNEIIEETNNIITDLPTFFIWNFWLARHSLNMLSNKASTLNFQLWWCNIIKTDSCIIQVANELTNCNFQCFDEMASTTSKSIIDVMSEHYVAYTNMILDSTSKLRESDPSATLIESCI</sequence>
<evidence type="ECO:0000313" key="2">
    <source>
        <dbReference type="Proteomes" id="UP000183832"/>
    </source>
</evidence>
<dbReference type="Proteomes" id="UP000183832">
    <property type="component" value="Unassembled WGS sequence"/>
</dbReference>
<protein>
    <submittedName>
        <fullName evidence="1">CLUMA_CG011248, isoform A</fullName>
    </submittedName>
</protein>
<proteinExistence type="predicted"/>
<accession>A0A1J1IHF1</accession>
<gene>
    <name evidence="1" type="ORF">CLUMA_CG011248</name>
</gene>
<reference evidence="1 2" key="1">
    <citation type="submission" date="2015-04" db="EMBL/GenBank/DDBJ databases">
        <authorList>
            <person name="Syromyatnikov M.Y."/>
            <person name="Popov V.N."/>
        </authorList>
    </citation>
    <scope>NUCLEOTIDE SEQUENCE [LARGE SCALE GENOMIC DNA]</scope>
</reference>
<keyword evidence="2" id="KW-1185">Reference proteome</keyword>
<organism evidence="1 2">
    <name type="scientific">Clunio marinus</name>
    <dbReference type="NCBI Taxonomy" id="568069"/>
    <lineage>
        <taxon>Eukaryota</taxon>
        <taxon>Metazoa</taxon>
        <taxon>Ecdysozoa</taxon>
        <taxon>Arthropoda</taxon>
        <taxon>Hexapoda</taxon>
        <taxon>Insecta</taxon>
        <taxon>Pterygota</taxon>
        <taxon>Neoptera</taxon>
        <taxon>Endopterygota</taxon>
        <taxon>Diptera</taxon>
        <taxon>Nematocera</taxon>
        <taxon>Chironomoidea</taxon>
        <taxon>Chironomidae</taxon>
        <taxon>Clunio</taxon>
    </lineage>
</organism>
<dbReference type="AlphaFoldDB" id="A0A1J1IHF1"/>
<dbReference type="EMBL" id="CVRI01000047">
    <property type="protein sequence ID" value="CRK97873.1"/>
    <property type="molecule type" value="Genomic_DNA"/>
</dbReference>
<evidence type="ECO:0000313" key="1">
    <source>
        <dbReference type="EMBL" id="CRK97873.1"/>
    </source>
</evidence>